<accession>A0A9Q3GMG5</accession>
<evidence type="ECO:0000313" key="2">
    <source>
        <dbReference type="Proteomes" id="UP000765509"/>
    </source>
</evidence>
<dbReference type="AlphaFoldDB" id="A0A9Q3GMG5"/>
<organism evidence="1 2">
    <name type="scientific">Austropuccinia psidii MF-1</name>
    <dbReference type="NCBI Taxonomy" id="1389203"/>
    <lineage>
        <taxon>Eukaryota</taxon>
        <taxon>Fungi</taxon>
        <taxon>Dikarya</taxon>
        <taxon>Basidiomycota</taxon>
        <taxon>Pucciniomycotina</taxon>
        <taxon>Pucciniomycetes</taxon>
        <taxon>Pucciniales</taxon>
        <taxon>Sphaerophragmiaceae</taxon>
        <taxon>Austropuccinia</taxon>
    </lineage>
</organism>
<proteinExistence type="predicted"/>
<dbReference type="OrthoDB" id="2518564at2759"/>
<sequence length="103" mass="12195">MQNPQPFRTRYPLPPISSSYQPYVPAQMAARKPLKCHYFLEEGHSEIRFNHLLEDLQKIIVLQHGGTYLFPNFERVPTEDPTSEKKLVRKFAKEWKGFTNKMM</sequence>
<comment type="caution">
    <text evidence="1">The sequence shown here is derived from an EMBL/GenBank/DDBJ whole genome shotgun (WGS) entry which is preliminary data.</text>
</comment>
<evidence type="ECO:0000313" key="1">
    <source>
        <dbReference type="EMBL" id="MBW0472886.1"/>
    </source>
</evidence>
<dbReference type="EMBL" id="AVOT02003234">
    <property type="protein sequence ID" value="MBW0472886.1"/>
    <property type="molecule type" value="Genomic_DNA"/>
</dbReference>
<protein>
    <submittedName>
        <fullName evidence="1">Uncharacterized protein</fullName>
    </submittedName>
</protein>
<name>A0A9Q3GMG5_9BASI</name>
<keyword evidence="2" id="KW-1185">Reference proteome</keyword>
<gene>
    <name evidence="1" type="ORF">O181_012601</name>
</gene>
<reference evidence="1" key="1">
    <citation type="submission" date="2021-03" db="EMBL/GenBank/DDBJ databases">
        <title>Draft genome sequence of rust myrtle Austropuccinia psidii MF-1, a brazilian biotype.</title>
        <authorList>
            <person name="Quecine M.C."/>
            <person name="Pachon D.M.R."/>
            <person name="Bonatelli M.L."/>
            <person name="Correr F.H."/>
            <person name="Franceschini L.M."/>
            <person name="Leite T.F."/>
            <person name="Margarido G.R.A."/>
            <person name="Almeida C.A."/>
            <person name="Ferrarezi J.A."/>
            <person name="Labate C.A."/>
        </authorList>
    </citation>
    <scope>NUCLEOTIDE SEQUENCE</scope>
    <source>
        <strain evidence="1">MF-1</strain>
    </source>
</reference>
<dbReference type="Proteomes" id="UP000765509">
    <property type="component" value="Unassembled WGS sequence"/>
</dbReference>